<dbReference type="RefSeq" id="WP_124695238.1">
    <property type="nucleotide sequence ID" value="NZ_JBHUFE010000039.1"/>
</dbReference>
<protein>
    <submittedName>
        <fullName evidence="1">Uncharacterized protein</fullName>
    </submittedName>
</protein>
<sequence length="63" mass="7332">MKRINRTYADTEVTELSTQIKCPYCGREWMEPDLDECGTVYNLNCDEDDDGCGKDFEMYFDAS</sequence>
<reference evidence="1 2" key="1">
    <citation type="submission" date="2018-11" db="EMBL/GenBank/DDBJ databases">
        <title>Genome sequence of strain 7197.</title>
        <authorList>
            <person name="Gao J."/>
            <person name="Sun J."/>
        </authorList>
    </citation>
    <scope>NUCLEOTIDE SEQUENCE [LARGE SCALE GENOMIC DNA]</scope>
    <source>
        <strain evidence="1 2">7197</strain>
    </source>
</reference>
<comment type="caution">
    <text evidence="1">The sequence shown here is derived from an EMBL/GenBank/DDBJ whole genome shotgun (WGS) entry which is preliminary data.</text>
</comment>
<evidence type="ECO:0000313" key="2">
    <source>
        <dbReference type="Proteomes" id="UP000282529"/>
    </source>
</evidence>
<dbReference type="OrthoDB" id="2660227at2"/>
<accession>A0A3N9P7R4</accession>
<keyword evidence="2" id="KW-1185">Reference proteome</keyword>
<dbReference type="Proteomes" id="UP000282529">
    <property type="component" value="Unassembled WGS sequence"/>
</dbReference>
<organism evidence="1 2">
    <name type="scientific">Paenibacillus rhizophilus</name>
    <dbReference type="NCBI Taxonomy" id="1850366"/>
    <lineage>
        <taxon>Bacteria</taxon>
        <taxon>Bacillati</taxon>
        <taxon>Bacillota</taxon>
        <taxon>Bacilli</taxon>
        <taxon>Bacillales</taxon>
        <taxon>Paenibacillaceae</taxon>
        <taxon>Paenibacillus</taxon>
    </lineage>
</organism>
<dbReference type="EMBL" id="RQPI01000004">
    <property type="protein sequence ID" value="RQW11829.1"/>
    <property type="molecule type" value="Genomic_DNA"/>
</dbReference>
<dbReference type="AlphaFoldDB" id="A0A3N9P7R4"/>
<proteinExistence type="predicted"/>
<gene>
    <name evidence="1" type="ORF">EH198_09120</name>
</gene>
<name>A0A3N9P7R4_9BACL</name>
<evidence type="ECO:0000313" key="1">
    <source>
        <dbReference type="EMBL" id="RQW11829.1"/>
    </source>
</evidence>